<dbReference type="SUPFAM" id="SSF52047">
    <property type="entry name" value="RNI-like"/>
    <property type="match status" value="1"/>
</dbReference>
<dbReference type="OrthoDB" id="3216017at2759"/>
<sequence>MSSVGPQDELTAAVCSVVETLPSKRKAQLLLEHTLELIEAGRYSEEVERYFEVYLKTPGLTSDERAKALLARGNAIRRAGERLLARAQQDFQTVAKIDPANRELQRYLRRGNMIHFVDEPASHRAPPEVWDRIARFIPRYHLRTWLFVSAFHRNIAVRIIFHTLDLYFGEDQDNVRENLNRGLDIFDRVKADPVFASQIKILRLHWAYEEGDMLDLMTRIFRNALPAFKNLQEFEWIGYPELRADMVQSIFASHPNLHALGLIGWHFDAVGVSGFRNLRKFTLRAEDDDGFADMGEVRTVLDANELTLRHLTLGAYLQRTHSWDSAFQSSSIRNLTHLDLVDTRISHIVLARIAHAHSLQSLTLHGTFEEPTSASVVFGSDHIIDGVHTFLPHLEDFRFIMVGHDDDWGLFQSVTQFLKQRPRLRRLDLGSCPWELAHAVLPDLTGLRVLRVRIANLTKTSLGGLLSCIPHEMAGIHLSTIVSEKPLHEYASAFRVFHSLSFLHLHGQSLRRPRPDLLSEKDFQVQTDMWHANLRSIAVYVPTLDFVGWHGEHYVVARGGDKVEMKELPTRRRLDCGKGVDLGGEDATWLERKDVPMDYEMPGLEGCT</sequence>
<dbReference type="Gene3D" id="3.80.10.10">
    <property type="entry name" value="Ribonuclease Inhibitor"/>
    <property type="match status" value="1"/>
</dbReference>
<dbReference type="AlphaFoldDB" id="A0A0C3S786"/>
<organism evidence="1 2">
    <name type="scientific">Phlebiopsis gigantea (strain 11061_1 CR5-6)</name>
    <name type="common">White-rot fungus</name>
    <name type="synonym">Peniophora gigantea</name>
    <dbReference type="NCBI Taxonomy" id="745531"/>
    <lineage>
        <taxon>Eukaryota</taxon>
        <taxon>Fungi</taxon>
        <taxon>Dikarya</taxon>
        <taxon>Basidiomycota</taxon>
        <taxon>Agaricomycotina</taxon>
        <taxon>Agaricomycetes</taxon>
        <taxon>Polyporales</taxon>
        <taxon>Phanerochaetaceae</taxon>
        <taxon>Phlebiopsis</taxon>
    </lineage>
</organism>
<accession>A0A0C3S786</accession>
<evidence type="ECO:0000313" key="1">
    <source>
        <dbReference type="EMBL" id="KIP06637.1"/>
    </source>
</evidence>
<protein>
    <submittedName>
        <fullName evidence="1">Uncharacterized protein</fullName>
    </submittedName>
</protein>
<proteinExistence type="predicted"/>
<dbReference type="STRING" id="745531.A0A0C3S786"/>
<gene>
    <name evidence="1" type="ORF">PHLGIDRAFT_24461</name>
</gene>
<dbReference type="HOGENOM" id="CLU_016233_0_0_1"/>
<dbReference type="EMBL" id="KN840513">
    <property type="protein sequence ID" value="KIP06637.1"/>
    <property type="molecule type" value="Genomic_DNA"/>
</dbReference>
<reference evidence="1 2" key="1">
    <citation type="journal article" date="2014" name="PLoS Genet.">
        <title>Analysis of the Phlebiopsis gigantea genome, transcriptome and secretome provides insight into its pioneer colonization strategies of wood.</title>
        <authorList>
            <person name="Hori C."/>
            <person name="Ishida T."/>
            <person name="Igarashi K."/>
            <person name="Samejima M."/>
            <person name="Suzuki H."/>
            <person name="Master E."/>
            <person name="Ferreira P."/>
            <person name="Ruiz-Duenas F.J."/>
            <person name="Held B."/>
            <person name="Canessa P."/>
            <person name="Larrondo L.F."/>
            <person name="Schmoll M."/>
            <person name="Druzhinina I.S."/>
            <person name="Kubicek C.P."/>
            <person name="Gaskell J.A."/>
            <person name="Kersten P."/>
            <person name="St John F."/>
            <person name="Glasner J."/>
            <person name="Sabat G."/>
            <person name="Splinter BonDurant S."/>
            <person name="Syed K."/>
            <person name="Yadav J."/>
            <person name="Mgbeahuruike A.C."/>
            <person name="Kovalchuk A."/>
            <person name="Asiegbu F.O."/>
            <person name="Lackner G."/>
            <person name="Hoffmeister D."/>
            <person name="Rencoret J."/>
            <person name="Gutierrez A."/>
            <person name="Sun H."/>
            <person name="Lindquist E."/>
            <person name="Barry K."/>
            <person name="Riley R."/>
            <person name="Grigoriev I.V."/>
            <person name="Henrissat B."/>
            <person name="Kues U."/>
            <person name="Berka R.M."/>
            <person name="Martinez A.T."/>
            <person name="Covert S.F."/>
            <person name="Blanchette R.A."/>
            <person name="Cullen D."/>
        </authorList>
    </citation>
    <scope>NUCLEOTIDE SEQUENCE [LARGE SCALE GENOMIC DNA]</scope>
    <source>
        <strain evidence="1 2">11061_1 CR5-6</strain>
    </source>
</reference>
<keyword evidence="2" id="KW-1185">Reference proteome</keyword>
<dbReference type="InterPro" id="IPR032675">
    <property type="entry name" value="LRR_dom_sf"/>
</dbReference>
<evidence type="ECO:0000313" key="2">
    <source>
        <dbReference type="Proteomes" id="UP000053257"/>
    </source>
</evidence>
<dbReference type="Proteomes" id="UP000053257">
    <property type="component" value="Unassembled WGS sequence"/>
</dbReference>
<name>A0A0C3S786_PHLG1</name>